<dbReference type="EMBL" id="HG807710">
    <property type="protein sequence ID" value="CDW61018.1"/>
    <property type="molecule type" value="Genomic_DNA"/>
</dbReference>
<feature type="domain" description="Initiator Rep protein WH1" evidence="1">
    <location>
        <begin position="9"/>
        <end position="155"/>
    </location>
</feature>
<dbReference type="InterPro" id="IPR036388">
    <property type="entry name" value="WH-like_DNA-bd_sf"/>
</dbReference>
<dbReference type="Pfam" id="PF01051">
    <property type="entry name" value="Rep3_N"/>
    <property type="match status" value="1"/>
</dbReference>
<protein>
    <submittedName>
        <fullName evidence="2">Rep 3 domain containing protein</fullName>
    </submittedName>
</protein>
<dbReference type="GO" id="GO:0003887">
    <property type="term" value="F:DNA-directed DNA polymerase activity"/>
    <property type="evidence" value="ECO:0007669"/>
    <property type="project" value="InterPro"/>
</dbReference>
<dbReference type="Pfam" id="PF21205">
    <property type="entry name" value="Rep3_C"/>
    <property type="match status" value="1"/>
</dbReference>
<reference evidence="2" key="1">
    <citation type="submission" date="2014-01" db="EMBL/GenBank/DDBJ databases">
        <authorList>
            <person name="Aslett M."/>
        </authorList>
    </citation>
    <scope>NUCLEOTIDE SEQUENCE</scope>
</reference>
<dbReference type="OrthoDB" id="5588792at2759"/>
<reference evidence="2" key="2">
    <citation type="submission" date="2014-03" db="EMBL/GenBank/DDBJ databases">
        <title>The whipworm genome and dual-species transcriptomics of an intimate host-pathogen interaction.</title>
        <authorList>
            <person name="Foth B.J."/>
            <person name="Tsai I.J."/>
            <person name="Reid A.J."/>
            <person name="Bancroft A.J."/>
            <person name="Nichol S."/>
            <person name="Tracey A."/>
            <person name="Holroyd N."/>
            <person name="Cotton J.A."/>
            <person name="Stanley E.J."/>
            <person name="Zarowiecki M."/>
            <person name="Liu J.Z."/>
            <person name="Huckvale T."/>
            <person name="Cooper P.J."/>
            <person name="Grencis R.K."/>
            <person name="Berriman M."/>
        </authorList>
    </citation>
    <scope>NUCLEOTIDE SEQUENCE [LARGE SCALE GENOMIC DNA]</scope>
</reference>
<dbReference type="InterPro" id="IPR000525">
    <property type="entry name" value="Initiator_Rep_WH1"/>
</dbReference>
<accession>A0A077ZMP5</accession>
<dbReference type="SUPFAM" id="SSF46785">
    <property type="entry name" value="Winged helix' DNA-binding domain"/>
    <property type="match status" value="2"/>
</dbReference>
<keyword evidence="3" id="KW-1185">Reference proteome</keyword>
<name>A0A077ZMP5_TRITR</name>
<evidence type="ECO:0000313" key="2">
    <source>
        <dbReference type="EMBL" id="CDW61018.1"/>
    </source>
</evidence>
<evidence type="ECO:0000259" key="1">
    <source>
        <dbReference type="Pfam" id="PF01051"/>
    </source>
</evidence>
<organism evidence="2 3">
    <name type="scientific">Trichuris trichiura</name>
    <name type="common">Whipworm</name>
    <name type="synonym">Trichocephalus trichiurus</name>
    <dbReference type="NCBI Taxonomy" id="36087"/>
    <lineage>
        <taxon>Eukaryota</taxon>
        <taxon>Metazoa</taxon>
        <taxon>Ecdysozoa</taxon>
        <taxon>Nematoda</taxon>
        <taxon>Enoplea</taxon>
        <taxon>Dorylaimia</taxon>
        <taxon>Trichinellida</taxon>
        <taxon>Trichuridae</taxon>
        <taxon>Trichuris</taxon>
    </lineage>
</organism>
<gene>
    <name evidence="2" type="ORF">TTRE_0000943001</name>
</gene>
<dbReference type="AlphaFoldDB" id="A0A077ZMP5"/>
<proteinExistence type="predicted"/>
<dbReference type="GO" id="GO:0006270">
    <property type="term" value="P:DNA replication initiation"/>
    <property type="evidence" value="ECO:0007669"/>
    <property type="project" value="InterPro"/>
</dbReference>
<dbReference type="InterPro" id="IPR036390">
    <property type="entry name" value="WH_DNA-bd_sf"/>
</dbReference>
<sequence>MTSNPLIAYKSNALVEASYKLTLQEQRFLLLCISRLNSGTDVASPELQKTMTITAEEYFDSFPDMGRKNAEVQLQEAIDRLWDRSIILKDDEKREEFRWIQYRAQYARGEGKAQITFSDAVMPYLTQLKGQFTRVVIKNISNLSRSYSIRIYEILQQFRSTGERIIALDDFKSSLMLDGKYKDFKTLNRDLIKPCVDELNKKSDLAVTVETIKKGRTVVALHFRFKEDKQIKMTI</sequence>
<dbReference type="Proteomes" id="UP000030665">
    <property type="component" value="Unassembled WGS sequence"/>
</dbReference>
<dbReference type="Gene3D" id="1.10.10.10">
    <property type="entry name" value="Winged helix-like DNA-binding domain superfamily/Winged helix DNA-binding domain"/>
    <property type="match status" value="2"/>
</dbReference>
<evidence type="ECO:0000313" key="3">
    <source>
        <dbReference type="Proteomes" id="UP000030665"/>
    </source>
</evidence>